<keyword evidence="5 11" id="KW-1133">Transmembrane helix</keyword>
<evidence type="ECO:0000256" key="4">
    <source>
        <dbReference type="ARBA" id="ARBA00022692"/>
    </source>
</evidence>
<feature type="binding site" evidence="10">
    <location>
        <position position="282"/>
    </location>
    <ligand>
        <name>Mn(2+)</name>
        <dbReference type="ChEBI" id="CHEBI:29035"/>
    </ligand>
</feature>
<evidence type="ECO:0000256" key="11">
    <source>
        <dbReference type="SAM" id="Phobius"/>
    </source>
</evidence>
<dbReference type="GO" id="GO:0071669">
    <property type="term" value="P:plant-type cell wall organization or biogenesis"/>
    <property type="evidence" value="ECO:0007669"/>
    <property type="project" value="UniProtKB-ARBA"/>
</dbReference>
<feature type="active site" evidence="8">
    <location>
        <position position="443"/>
    </location>
</feature>
<evidence type="ECO:0000256" key="9">
    <source>
        <dbReference type="PIRSR" id="PIRSR605150-2"/>
    </source>
</evidence>
<feature type="transmembrane region" description="Helical" evidence="11">
    <location>
        <begin position="644"/>
        <end position="671"/>
    </location>
</feature>
<proteinExistence type="predicted"/>
<dbReference type="Gene3D" id="3.90.550.10">
    <property type="entry name" value="Spore Coat Polysaccharide Biosynthesis Protein SpsA, Chain A"/>
    <property type="match status" value="2"/>
</dbReference>
<dbReference type="GeneID" id="109728689"/>
<protein>
    <submittedName>
        <fullName evidence="13">Cellulose synthase-like protein G3</fullName>
    </submittedName>
</protein>
<evidence type="ECO:0000256" key="3">
    <source>
        <dbReference type="ARBA" id="ARBA00022679"/>
    </source>
</evidence>
<feature type="binding site" evidence="10">
    <location>
        <position position="306"/>
    </location>
    <ligand>
        <name>Mn(2+)</name>
        <dbReference type="ChEBI" id="CHEBI:29035"/>
    </ligand>
</feature>
<dbReference type="FunFam" id="3.90.550.10:FF:000135">
    <property type="entry name" value="Cellulose synthase-like protein G3"/>
    <property type="match status" value="1"/>
</dbReference>
<evidence type="ECO:0000256" key="10">
    <source>
        <dbReference type="PIRSR" id="PIRSR605150-3"/>
    </source>
</evidence>
<dbReference type="Pfam" id="PF03552">
    <property type="entry name" value="Cellulose_synt"/>
    <property type="match status" value="2"/>
</dbReference>
<keyword evidence="6 11" id="KW-0472">Membrane</keyword>
<dbReference type="InterPro" id="IPR029044">
    <property type="entry name" value="Nucleotide-diphossugar_trans"/>
</dbReference>
<evidence type="ECO:0000256" key="7">
    <source>
        <dbReference type="ARBA" id="ARBA00023316"/>
    </source>
</evidence>
<feature type="transmembrane region" description="Helical" evidence="11">
    <location>
        <begin position="20"/>
        <end position="40"/>
    </location>
</feature>
<feature type="transmembrane region" description="Helical" evidence="11">
    <location>
        <begin position="515"/>
        <end position="534"/>
    </location>
</feature>
<dbReference type="InterPro" id="IPR005150">
    <property type="entry name" value="Cellulose_synth"/>
</dbReference>
<evidence type="ECO:0000256" key="5">
    <source>
        <dbReference type="ARBA" id="ARBA00022989"/>
    </source>
</evidence>
<evidence type="ECO:0000313" key="13">
    <source>
        <dbReference type="RefSeq" id="XP_020114751.1"/>
    </source>
</evidence>
<feature type="transmembrane region" description="Helical" evidence="11">
    <location>
        <begin position="52"/>
        <end position="74"/>
    </location>
</feature>
<feature type="transmembrane region" description="Helical" evidence="11">
    <location>
        <begin position="711"/>
        <end position="730"/>
    </location>
</feature>
<organism evidence="12 13">
    <name type="scientific">Ananas comosus</name>
    <name type="common">Pineapple</name>
    <name type="synonym">Ananas ananas</name>
    <dbReference type="NCBI Taxonomy" id="4615"/>
    <lineage>
        <taxon>Eukaryota</taxon>
        <taxon>Viridiplantae</taxon>
        <taxon>Streptophyta</taxon>
        <taxon>Embryophyta</taxon>
        <taxon>Tracheophyta</taxon>
        <taxon>Spermatophyta</taxon>
        <taxon>Magnoliopsida</taxon>
        <taxon>Liliopsida</taxon>
        <taxon>Poales</taxon>
        <taxon>Bromeliaceae</taxon>
        <taxon>Bromelioideae</taxon>
        <taxon>Ananas</taxon>
    </lineage>
</organism>
<feature type="binding site" evidence="9">
    <location>
        <position position="145"/>
    </location>
    <ligand>
        <name>UDP-alpha-D-glucose</name>
        <dbReference type="ChEBI" id="CHEBI:58885"/>
    </ligand>
</feature>
<dbReference type="OrthoDB" id="72851at2759"/>
<dbReference type="GO" id="GO:0016760">
    <property type="term" value="F:cellulose synthase (UDP-forming) activity"/>
    <property type="evidence" value="ECO:0007669"/>
    <property type="project" value="InterPro"/>
</dbReference>
<dbReference type="Proteomes" id="UP000515123">
    <property type="component" value="Linkage group 24"/>
</dbReference>
<reference evidence="12" key="1">
    <citation type="journal article" date="2015" name="Nat. Genet.">
        <title>The pineapple genome and the evolution of CAM photosynthesis.</title>
        <authorList>
            <person name="Ming R."/>
            <person name="VanBuren R."/>
            <person name="Wai C.M."/>
            <person name="Tang H."/>
            <person name="Schatz M.C."/>
            <person name="Bowers J.E."/>
            <person name="Lyons E."/>
            <person name="Wang M.L."/>
            <person name="Chen J."/>
            <person name="Biggers E."/>
            <person name="Zhang J."/>
            <person name="Huang L."/>
            <person name="Zhang L."/>
            <person name="Miao W."/>
            <person name="Zhang J."/>
            <person name="Ye Z."/>
            <person name="Miao C."/>
            <person name="Lin Z."/>
            <person name="Wang H."/>
            <person name="Zhou H."/>
            <person name="Yim W.C."/>
            <person name="Priest H.D."/>
            <person name="Zheng C."/>
            <person name="Woodhouse M."/>
            <person name="Edger P.P."/>
            <person name="Guyot R."/>
            <person name="Guo H.B."/>
            <person name="Guo H."/>
            <person name="Zheng G."/>
            <person name="Singh R."/>
            <person name="Sharma A."/>
            <person name="Min X."/>
            <person name="Zheng Y."/>
            <person name="Lee H."/>
            <person name="Gurtowski J."/>
            <person name="Sedlazeck F.J."/>
            <person name="Harkess A."/>
            <person name="McKain M.R."/>
            <person name="Liao Z."/>
            <person name="Fang J."/>
            <person name="Liu J."/>
            <person name="Zhang X."/>
            <person name="Zhang Q."/>
            <person name="Hu W."/>
            <person name="Qin Y."/>
            <person name="Wang K."/>
            <person name="Chen L.Y."/>
            <person name="Shirley N."/>
            <person name="Lin Y.R."/>
            <person name="Liu L.Y."/>
            <person name="Hernandez A.G."/>
            <person name="Wright C.L."/>
            <person name="Bulone V."/>
            <person name="Tuskan G.A."/>
            <person name="Heath K."/>
            <person name="Zee F."/>
            <person name="Moore P.H."/>
            <person name="Sunkar R."/>
            <person name="Leebens-Mack J.H."/>
            <person name="Mockler T."/>
            <person name="Bennetzen J.L."/>
            <person name="Freeling M."/>
            <person name="Sankoff D."/>
            <person name="Paterson A.H."/>
            <person name="Zhu X."/>
            <person name="Yang X."/>
            <person name="Smith J.A."/>
            <person name="Cushman J.C."/>
            <person name="Paull R.E."/>
            <person name="Yu Q."/>
        </authorList>
    </citation>
    <scope>NUCLEOTIDE SEQUENCE [LARGE SCALE GENOMIC DNA]</scope>
    <source>
        <strain evidence="12">cv. F153</strain>
    </source>
</reference>
<dbReference type="AlphaFoldDB" id="A0A6P5H1C5"/>
<keyword evidence="7" id="KW-0961">Cell wall biogenesis/degradation</keyword>
<keyword evidence="3" id="KW-0808">Transferase</keyword>
<feature type="active site" evidence="8">
    <location>
        <position position="145"/>
    </location>
</feature>
<dbReference type="SUPFAM" id="SSF53448">
    <property type="entry name" value="Nucleotide-diphospho-sugar transferases"/>
    <property type="match status" value="1"/>
</dbReference>
<feature type="transmembrane region" description="Helical" evidence="11">
    <location>
        <begin position="677"/>
        <end position="699"/>
    </location>
</feature>
<keyword evidence="4 11" id="KW-0812">Transmembrane</keyword>
<evidence type="ECO:0000256" key="8">
    <source>
        <dbReference type="PIRSR" id="PIRSR605150-1"/>
    </source>
</evidence>
<dbReference type="GO" id="GO:0016020">
    <property type="term" value="C:membrane"/>
    <property type="evidence" value="ECO:0007669"/>
    <property type="project" value="InterPro"/>
</dbReference>
<keyword evidence="12" id="KW-1185">Reference proteome</keyword>
<gene>
    <name evidence="13" type="primary">LOC109728689</name>
</gene>
<dbReference type="GO" id="GO:0030244">
    <property type="term" value="P:cellulose biosynthetic process"/>
    <property type="evidence" value="ECO:0007669"/>
    <property type="project" value="InterPro"/>
</dbReference>
<name>A0A6P5H1C5_ANACO</name>
<sequence>MPALLDSSTSLHTLHVDRHVGLYRAHMLVYSLAILVLLYHRTATLLTASKNSFSSLVIHFSLLLADAILAFMWACCQALRWRPVRRREFPHRLPDPDLHEWPALDVFVCTADPRKEPPASVASTALSMMALDYPAHKLSVYVSDDGGSEVTLFAFMEAARFARYWLPFCREKGLVGRSPEAYFASPDPCGDSESQKMKMMFDAMKENVESAMDKGCVRNDFTASAEELQFFEKWKGFVRNNHPSIIKVLLKSDEDRDITSTPLPNLVYLSREKRPSYPHHFKAGALNVLLRVSGIMSNAPIVLTVDCDMYANDPKSPQRALCYFLDPSLAPKLAFVQFPQHFEGLNKHDIYGGEIRRLFRINSYGLDGLHGPNYVGTNCFHSRRALCGSSPSSNLTDSKAPYVGSIGSEPTMARVHDMAACDYEQGTKWGSTIGFRYGSLVEDYYTGFRLHCEGWKSVFSDPAQPAFLGDAPKSLHDSLSQCKRWVVGLFEVAFSRYSPLTFGTRNASLPMGLGYGYYAFWGIWCVPIITYALLPQLALVSQKPLFPKASEPRIYLCAYLFLAAYGQDLADFVMSGGSVARWWSDQRMWMIRGVTSYLFGTIEFALNQVGIPSQGFNVTNKVMEEEQSKRYDNGVFDFGIASPFFISLGTTAILSLASFIAGITRVAVIGIRVFDEMFVHLFLAGFIAANCLPIYEAMFFRSDNGKMPRNVTLTSIFLAGLVLYVGGFLFNTY</sequence>
<reference evidence="13" key="2">
    <citation type="submission" date="2025-08" db="UniProtKB">
        <authorList>
            <consortium name="RefSeq"/>
        </authorList>
    </citation>
    <scope>IDENTIFICATION</scope>
    <source>
        <tissue evidence="13">Leaf</tissue>
    </source>
</reference>
<evidence type="ECO:0000256" key="6">
    <source>
        <dbReference type="ARBA" id="ARBA00023136"/>
    </source>
</evidence>
<comment type="subcellular location">
    <subcellularLocation>
        <location evidence="1">Endomembrane system</location>
        <topology evidence="1">Multi-pass membrane protein</topology>
    </subcellularLocation>
</comment>
<dbReference type="GO" id="GO:0012505">
    <property type="term" value="C:endomembrane system"/>
    <property type="evidence" value="ECO:0007669"/>
    <property type="project" value="UniProtKB-SubCell"/>
</dbReference>
<evidence type="ECO:0000313" key="12">
    <source>
        <dbReference type="Proteomes" id="UP000515123"/>
    </source>
</evidence>
<keyword evidence="2" id="KW-0328">Glycosyltransferase</keyword>
<dbReference type="PANTHER" id="PTHR13301">
    <property type="entry name" value="X-BOX TRANSCRIPTION FACTOR-RELATED"/>
    <property type="match status" value="1"/>
</dbReference>
<feature type="binding site" evidence="9">
    <location>
        <position position="116"/>
    </location>
    <ligand>
        <name>UDP-alpha-D-glucose</name>
        <dbReference type="ChEBI" id="CHEBI:58885"/>
    </ligand>
</feature>
<evidence type="ECO:0000256" key="1">
    <source>
        <dbReference type="ARBA" id="ARBA00004127"/>
    </source>
</evidence>
<feature type="binding site" evidence="9">
    <location>
        <position position="115"/>
    </location>
    <ligand>
        <name>UDP-alpha-D-glucose</name>
        <dbReference type="ChEBI" id="CHEBI:58885"/>
    </ligand>
</feature>
<dbReference type="RefSeq" id="XP_020114751.1">
    <property type="nucleotide sequence ID" value="XM_020259162.1"/>
</dbReference>
<evidence type="ECO:0000256" key="2">
    <source>
        <dbReference type="ARBA" id="ARBA00022676"/>
    </source>
</evidence>
<dbReference type="GO" id="GO:0071555">
    <property type="term" value="P:cell wall organization"/>
    <property type="evidence" value="ECO:0007669"/>
    <property type="project" value="UniProtKB-KW"/>
</dbReference>
<accession>A0A6P5H1C5</accession>